<proteinExistence type="predicted"/>
<dbReference type="HOGENOM" id="CLU_1727303_0_0_2"/>
<protein>
    <submittedName>
        <fullName evidence="2">Uncharacterized protein</fullName>
    </submittedName>
</protein>
<dbReference type="Proteomes" id="UP000027093">
    <property type="component" value="Chromosome"/>
</dbReference>
<gene>
    <name evidence="2" type="ORF">NVIE_019060</name>
</gene>
<evidence type="ECO:0000313" key="2">
    <source>
        <dbReference type="EMBL" id="AIC16168.1"/>
    </source>
</evidence>
<sequence>MTLRNFVKTNSSLLIVAAFALLCDALLSHKEASRHMSAATMVVYAMKEETAATFTNANVANAKDDVRSSLFRARKRTSDGKTRQAKFLICDGCFWCASLISIEPLHKGESRIVSCPACDGRQVESLPVSIDNNNDDDYDGVDAAASLGQQQ</sequence>
<keyword evidence="3" id="KW-1185">Reference proteome</keyword>
<organism evidence="2 3">
    <name type="scientific">Nitrososphaera viennensis EN76</name>
    <dbReference type="NCBI Taxonomy" id="926571"/>
    <lineage>
        <taxon>Archaea</taxon>
        <taxon>Nitrososphaerota</taxon>
        <taxon>Nitrososphaeria</taxon>
        <taxon>Nitrososphaerales</taxon>
        <taxon>Nitrososphaeraceae</taxon>
        <taxon>Nitrososphaera</taxon>
    </lineage>
</organism>
<feature type="region of interest" description="Disordered" evidence="1">
    <location>
        <begin position="128"/>
        <end position="151"/>
    </location>
</feature>
<reference evidence="2 3" key="1">
    <citation type="journal article" date="2014" name="Int. J. Syst. Evol. Microbiol.">
        <title>Nitrososphaera viennensis gen. nov., sp. nov., an aerobic and mesophilic, ammonia-oxidizing archaeon from soil and a member of the archaeal phylum Thaumarchaeota.</title>
        <authorList>
            <person name="Stieglmeier M."/>
            <person name="Klingl A."/>
            <person name="Alves R.J."/>
            <person name="Rittmann S.K."/>
            <person name="Melcher M."/>
            <person name="Leisch N."/>
            <person name="Schleper C."/>
        </authorList>
    </citation>
    <scope>NUCLEOTIDE SEQUENCE [LARGE SCALE GENOMIC DNA]</scope>
    <source>
        <strain evidence="2">EN76</strain>
    </source>
</reference>
<evidence type="ECO:0000313" key="3">
    <source>
        <dbReference type="Proteomes" id="UP000027093"/>
    </source>
</evidence>
<dbReference type="KEGG" id="nvn:NVIE_019060"/>
<evidence type="ECO:0000256" key="1">
    <source>
        <dbReference type="SAM" id="MobiDB-lite"/>
    </source>
</evidence>
<dbReference type="AlphaFoldDB" id="A0A060HKZ7"/>
<name>A0A060HKZ7_9ARCH</name>
<accession>A0A060HKZ7</accession>
<dbReference type="EMBL" id="CP007536">
    <property type="protein sequence ID" value="AIC16168.1"/>
    <property type="molecule type" value="Genomic_DNA"/>
</dbReference>